<keyword evidence="2" id="KW-1185">Reference proteome</keyword>
<protein>
    <submittedName>
        <fullName evidence="1">Uncharacterized protein</fullName>
    </submittedName>
</protein>
<proteinExistence type="predicted"/>
<sequence length="185" mass="20879">MVDVLIPGELSVFAQVLKDYEIDFNQARTVLENEAKESMRAISCTTVEDFVTAVMSGDLEYFLPIMDMPFSTGQNYLLPAQTIVRAIIRDTANAAEHRITVDELRYLYNVMVGRSDNARKFGKHMSRQGLDSHPMRIGGKVSRGFAIHWGLSDNAVEELQKLYLTEVDHQFGDDGKITPLLRAHD</sequence>
<reference evidence="1 2" key="1">
    <citation type="submission" date="2020-02" db="EMBL/GenBank/DDBJ databases">
        <title>Genome sequencing for Kineobactrum sp. M2.</title>
        <authorList>
            <person name="Park S.-J."/>
        </authorList>
    </citation>
    <scope>NUCLEOTIDE SEQUENCE [LARGE SCALE GENOMIC DNA]</scope>
    <source>
        <strain evidence="1 2">M2</strain>
    </source>
</reference>
<dbReference type="RefSeq" id="WP_163496549.1">
    <property type="nucleotide sequence ID" value="NZ_CP048711.1"/>
</dbReference>
<accession>A0A6C0U4Q1</accession>
<gene>
    <name evidence="1" type="ORF">G3T16_18690</name>
</gene>
<organism evidence="1 2">
    <name type="scientific">Kineobactrum salinum</name>
    <dbReference type="NCBI Taxonomy" id="2708301"/>
    <lineage>
        <taxon>Bacteria</taxon>
        <taxon>Pseudomonadati</taxon>
        <taxon>Pseudomonadota</taxon>
        <taxon>Gammaproteobacteria</taxon>
        <taxon>Cellvibrionales</taxon>
        <taxon>Halieaceae</taxon>
        <taxon>Kineobactrum</taxon>
    </lineage>
</organism>
<dbReference type="Proteomes" id="UP000477680">
    <property type="component" value="Chromosome"/>
</dbReference>
<dbReference type="EMBL" id="CP048711">
    <property type="protein sequence ID" value="QIB67122.1"/>
    <property type="molecule type" value="Genomic_DNA"/>
</dbReference>
<evidence type="ECO:0000313" key="1">
    <source>
        <dbReference type="EMBL" id="QIB67122.1"/>
    </source>
</evidence>
<dbReference type="AlphaFoldDB" id="A0A6C0U4Q1"/>
<evidence type="ECO:0000313" key="2">
    <source>
        <dbReference type="Proteomes" id="UP000477680"/>
    </source>
</evidence>
<name>A0A6C0U4Q1_9GAMM</name>
<dbReference type="KEGG" id="kim:G3T16_18690"/>